<accession>A0A363UMF0</accession>
<comment type="caution">
    <text evidence="2">The sequence shown here is derived from an EMBL/GenBank/DDBJ whole genome shotgun (WGS) entry which is preliminary data.</text>
</comment>
<feature type="transmembrane region" description="Helical" evidence="1">
    <location>
        <begin position="130"/>
        <end position="158"/>
    </location>
</feature>
<dbReference type="OrthoDB" id="9808460at2"/>
<sequence length="161" mass="16264">MPVEILIWSGAALLLILGVVGLVFPAIPGPPLMWGGMVMAAWAEQFAHVGTKTLAVLFVLMLIAVALDFIAGALGARRFGASGWAVFGATVGAIAGMFFFPIGLIAGPFIGAVAGEVIAGRNLDAAGRAGIGATIGLLVGTVAKVALGIIMIGVFVAVRFF</sequence>
<dbReference type="Proteomes" id="UP000251800">
    <property type="component" value="Unassembled WGS sequence"/>
</dbReference>
<feature type="transmembrane region" description="Helical" evidence="1">
    <location>
        <begin position="83"/>
        <end position="110"/>
    </location>
</feature>
<keyword evidence="3" id="KW-1185">Reference proteome</keyword>
<feature type="transmembrane region" description="Helical" evidence="1">
    <location>
        <begin position="49"/>
        <end position="71"/>
    </location>
</feature>
<reference evidence="2 3" key="1">
    <citation type="submission" date="2018-05" db="EMBL/GenBank/DDBJ databases">
        <title>Abyssibacter profundi OUC007T gen. nov., sp. nov, a marine bacterium isolated from seawater of the Mariana Trench.</title>
        <authorList>
            <person name="Zhou S."/>
        </authorList>
    </citation>
    <scope>NUCLEOTIDE SEQUENCE [LARGE SCALE GENOMIC DNA]</scope>
    <source>
        <strain evidence="2 3">OUC007</strain>
    </source>
</reference>
<keyword evidence="1" id="KW-0472">Membrane</keyword>
<dbReference type="PANTHER" id="PTHR39165:SF1">
    <property type="entry name" value="DUF456 DOMAIN-CONTAINING PROTEIN"/>
    <property type="match status" value="1"/>
</dbReference>
<proteinExistence type="predicted"/>
<dbReference type="RefSeq" id="WP_109719799.1">
    <property type="nucleotide sequence ID" value="NZ_QEQK01000005.1"/>
</dbReference>
<gene>
    <name evidence="2" type="ORF">DEH80_07255</name>
</gene>
<name>A0A363UMF0_9GAMM</name>
<dbReference type="AlphaFoldDB" id="A0A363UMF0"/>
<organism evidence="2 3">
    <name type="scientific">Abyssibacter profundi</name>
    <dbReference type="NCBI Taxonomy" id="2182787"/>
    <lineage>
        <taxon>Bacteria</taxon>
        <taxon>Pseudomonadati</taxon>
        <taxon>Pseudomonadota</taxon>
        <taxon>Gammaproteobacteria</taxon>
        <taxon>Chromatiales</taxon>
        <taxon>Oceanococcaceae</taxon>
        <taxon>Abyssibacter</taxon>
    </lineage>
</organism>
<evidence type="ECO:0000313" key="3">
    <source>
        <dbReference type="Proteomes" id="UP000251800"/>
    </source>
</evidence>
<evidence type="ECO:0000313" key="2">
    <source>
        <dbReference type="EMBL" id="PWN56605.1"/>
    </source>
</evidence>
<keyword evidence="1" id="KW-0812">Transmembrane</keyword>
<dbReference type="PANTHER" id="PTHR39165">
    <property type="entry name" value="IG HYPOTHETICAL 17883"/>
    <property type="match status" value="1"/>
</dbReference>
<dbReference type="InterPro" id="IPR007403">
    <property type="entry name" value="DUF456"/>
</dbReference>
<dbReference type="Pfam" id="PF04306">
    <property type="entry name" value="DUF456"/>
    <property type="match status" value="1"/>
</dbReference>
<evidence type="ECO:0000256" key="1">
    <source>
        <dbReference type="SAM" id="Phobius"/>
    </source>
</evidence>
<dbReference type="EMBL" id="QEQK01000005">
    <property type="protein sequence ID" value="PWN56605.1"/>
    <property type="molecule type" value="Genomic_DNA"/>
</dbReference>
<keyword evidence="1" id="KW-1133">Transmembrane helix</keyword>
<protein>
    <submittedName>
        <fullName evidence="2">DUF456 domain-containing protein</fullName>
    </submittedName>
</protein>